<dbReference type="EMBL" id="HBEN01014499">
    <property type="protein sequence ID" value="CAD8451260.1"/>
    <property type="molecule type" value="Transcribed_RNA"/>
</dbReference>
<feature type="transmembrane region" description="Helical" evidence="2">
    <location>
        <begin position="328"/>
        <end position="345"/>
    </location>
</feature>
<feature type="transmembrane region" description="Helical" evidence="2">
    <location>
        <begin position="149"/>
        <end position="171"/>
    </location>
</feature>
<dbReference type="GO" id="GO:0004175">
    <property type="term" value="F:endopeptidase activity"/>
    <property type="evidence" value="ECO:0007669"/>
    <property type="project" value="UniProtKB-ARBA"/>
</dbReference>
<feature type="transmembrane region" description="Helical" evidence="2">
    <location>
        <begin position="183"/>
        <end position="204"/>
    </location>
</feature>
<feature type="transmembrane region" description="Helical" evidence="2">
    <location>
        <begin position="357"/>
        <end position="383"/>
    </location>
</feature>
<keyword evidence="2" id="KW-1133">Transmembrane helix</keyword>
<evidence type="ECO:0000313" key="4">
    <source>
        <dbReference type="EMBL" id="CAD8451260.1"/>
    </source>
</evidence>
<feature type="domain" description="CAAX prenyl protease 2/Lysostaphin resistance protein A-like" evidence="3">
    <location>
        <begin position="274"/>
        <end position="361"/>
    </location>
</feature>
<name>A0A7S0DE39_MICPS</name>
<evidence type="ECO:0000256" key="2">
    <source>
        <dbReference type="SAM" id="Phobius"/>
    </source>
</evidence>
<dbReference type="InterPro" id="IPR003675">
    <property type="entry name" value="Rce1/LyrA-like_dom"/>
</dbReference>
<organism evidence="4">
    <name type="scientific">Micromonas pusilla</name>
    <name type="common">Picoplanktonic green alga</name>
    <name type="synonym">Chromulina pusilla</name>
    <dbReference type="NCBI Taxonomy" id="38833"/>
    <lineage>
        <taxon>Eukaryota</taxon>
        <taxon>Viridiplantae</taxon>
        <taxon>Chlorophyta</taxon>
        <taxon>Mamiellophyceae</taxon>
        <taxon>Mamiellales</taxon>
        <taxon>Mamiellaceae</taxon>
        <taxon>Micromonas</taxon>
    </lineage>
</organism>
<evidence type="ECO:0000259" key="3">
    <source>
        <dbReference type="Pfam" id="PF02517"/>
    </source>
</evidence>
<feature type="region of interest" description="Disordered" evidence="1">
    <location>
        <begin position="75"/>
        <end position="103"/>
    </location>
</feature>
<dbReference type="GO" id="GO:0080120">
    <property type="term" value="P:CAAX-box protein maturation"/>
    <property type="evidence" value="ECO:0007669"/>
    <property type="project" value="UniProtKB-ARBA"/>
</dbReference>
<dbReference type="PANTHER" id="PTHR43592">
    <property type="entry name" value="CAAX AMINO TERMINAL PROTEASE"/>
    <property type="match status" value="1"/>
</dbReference>
<sequence length="385" mass="42817">MASFCVAPPAAAHARLETRSCRGASDRTASSSGRDAVRCRSMGCIPRRSEPDRWSGVGRGNRSFDHDFGRRVARSRRSLQRRESTGEATAPLPEDGGDDGAFARESADGEVIAEVPPRGSPCWADKWLKVPEKGFCEVPWNGGTVFSVMFLWFASFMLVGHIGLPSVVRWLGFNCRELSARGLAMYSLSADVVEMFVGLGVLFQCLRPYFPLPKRWFPVSLKGRWWKEVLLGCTVFPIVSTLNNLNSSLMPIPSSSLPVSPWEQSLLSNDLVSICFYVAVVSLVAPVWEEMIFRGFLLPSFTRYFRMDVSVLLSSLIFALAHFSMERLIPLTFLGMLMCVVYVRSKNILAPIILHSLWNAFAFVELIVNPAAMVNWVTTLFGLGI</sequence>
<keyword evidence="2" id="KW-0472">Membrane</keyword>
<keyword evidence="2" id="KW-0812">Transmembrane</keyword>
<dbReference type="Pfam" id="PF02517">
    <property type="entry name" value="Rce1-like"/>
    <property type="match status" value="1"/>
</dbReference>
<gene>
    <name evidence="4" type="ORF">MSP1401_LOCUS12099</name>
</gene>
<accession>A0A7S0DE39</accession>
<protein>
    <recommendedName>
        <fullName evidence="3">CAAX prenyl protease 2/Lysostaphin resistance protein A-like domain-containing protein</fullName>
    </recommendedName>
</protein>
<evidence type="ECO:0000256" key="1">
    <source>
        <dbReference type="SAM" id="MobiDB-lite"/>
    </source>
</evidence>
<reference evidence="4" key="1">
    <citation type="submission" date="2021-01" db="EMBL/GenBank/DDBJ databases">
        <authorList>
            <person name="Corre E."/>
            <person name="Pelletier E."/>
            <person name="Niang G."/>
            <person name="Scheremetjew M."/>
            <person name="Finn R."/>
            <person name="Kale V."/>
            <person name="Holt S."/>
            <person name="Cochrane G."/>
            <person name="Meng A."/>
            <person name="Brown T."/>
            <person name="Cohen L."/>
        </authorList>
    </citation>
    <scope>NUCLEOTIDE SEQUENCE</scope>
    <source>
        <strain evidence="4">CCAC1681</strain>
    </source>
</reference>
<proteinExistence type="predicted"/>
<dbReference type="AlphaFoldDB" id="A0A7S0DE39"/>
<feature type="transmembrane region" description="Helical" evidence="2">
    <location>
        <begin position="304"/>
        <end position="321"/>
    </location>
</feature>
<feature type="transmembrane region" description="Helical" evidence="2">
    <location>
        <begin position="266"/>
        <end position="284"/>
    </location>
</feature>
<dbReference type="PANTHER" id="PTHR43592:SF24">
    <property type="entry name" value="CAAX AMINO TERMINAL PROTEASE FAMILY PROTEIN"/>
    <property type="match status" value="1"/>
</dbReference>